<dbReference type="InterPro" id="IPR050764">
    <property type="entry name" value="CbbQ/NirQ/NorQ/GpvN"/>
</dbReference>
<dbReference type="InterPro" id="IPR001270">
    <property type="entry name" value="ClpA/B"/>
</dbReference>
<sequence>MTNRLSDRFQRLLRQGGYVANDQIALMAGLAMEMGRPLLLEGPAGSGKTALAEALAAALKRPLVRLSCYEGLTADEALYDWNYHQQWVALQQGQATDPFSRRFLLARPLLKAVETPETVLLIDEVDRADEAFEALLLEYLSEFQISIPELGTIKAAASPLTILTSNRQRPLSDALRRRCLYLYVDWPEREREIAIVETALPSLDRGILERLVNAVRCLRQWDLVKPPGLAETLDWARAWTIMHPGQWDRAWIQNTLGLVIKDAWDLETVSGRIDDLVDADPT</sequence>
<dbReference type="InterPro" id="IPR003593">
    <property type="entry name" value="AAA+_ATPase"/>
</dbReference>
<accession>G8TWP4</accession>
<organism evidence="3 4">
    <name type="scientific">Sulfobacillus acidophilus (strain ATCC 700253 / DSM 10332 / NAL)</name>
    <dbReference type="NCBI Taxonomy" id="679936"/>
    <lineage>
        <taxon>Bacteria</taxon>
        <taxon>Bacillati</taxon>
        <taxon>Bacillota</taxon>
        <taxon>Clostridia</taxon>
        <taxon>Eubacteriales</taxon>
        <taxon>Clostridiales Family XVII. Incertae Sedis</taxon>
        <taxon>Sulfobacillus</taxon>
    </lineage>
</organism>
<dbReference type="STRING" id="679936.Sulac_2571"/>
<evidence type="ECO:0000256" key="1">
    <source>
        <dbReference type="ARBA" id="ARBA00009417"/>
    </source>
</evidence>
<dbReference type="PATRIC" id="fig|679936.5.peg.2660"/>
<dbReference type="InterPro" id="IPR011704">
    <property type="entry name" value="ATPase_dyneun-rel_AAA"/>
</dbReference>
<dbReference type="PANTHER" id="PTHR42759">
    <property type="entry name" value="MOXR FAMILY PROTEIN"/>
    <property type="match status" value="1"/>
</dbReference>
<dbReference type="InterPro" id="IPR027417">
    <property type="entry name" value="P-loop_NTPase"/>
</dbReference>
<dbReference type="EMBL" id="CP003179">
    <property type="protein sequence ID" value="AEW06033.1"/>
    <property type="molecule type" value="Genomic_DNA"/>
</dbReference>
<dbReference type="AlphaFoldDB" id="G8TWP4"/>
<dbReference type="Proteomes" id="UP000005439">
    <property type="component" value="Chromosome"/>
</dbReference>
<reference evidence="4" key="1">
    <citation type="submission" date="2011-12" db="EMBL/GenBank/DDBJ databases">
        <title>The complete genome of chromosome of Sulfobacillus acidophilus DSM 10332.</title>
        <authorList>
            <person name="Lucas S."/>
            <person name="Han J."/>
            <person name="Lapidus A."/>
            <person name="Bruce D."/>
            <person name="Goodwin L."/>
            <person name="Pitluck S."/>
            <person name="Peters L."/>
            <person name="Kyrpides N."/>
            <person name="Mavromatis K."/>
            <person name="Ivanova N."/>
            <person name="Mikhailova N."/>
            <person name="Chertkov O."/>
            <person name="Saunders E."/>
            <person name="Detter J.C."/>
            <person name="Tapia R."/>
            <person name="Han C."/>
            <person name="Land M."/>
            <person name="Hauser L."/>
            <person name="Markowitz V."/>
            <person name="Cheng J.-F."/>
            <person name="Hugenholtz P."/>
            <person name="Woyke T."/>
            <person name="Wu D."/>
            <person name="Pukall R."/>
            <person name="Gehrich-Schroeter G."/>
            <person name="Schneider S."/>
            <person name="Klenk H.-P."/>
            <person name="Eisen J.A."/>
        </authorList>
    </citation>
    <scope>NUCLEOTIDE SEQUENCE [LARGE SCALE GENOMIC DNA]</scope>
    <source>
        <strain evidence="4">ATCC 700253 / DSM 10332 / NAL</strain>
    </source>
</reference>
<evidence type="ECO:0000313" key="3">
    <source>
        <dbReference type="EMBL" id="AEW06033.1"/>
    </source>
</evidence>
<dbReference type="PRINTS" id="PR00300">
    <property type="entry name" value="CLPPROTEASEA"/>
</dbReference>
<feature type="domain" description="AAA+ ATPase" evidence="2">
    <location>
        <begin position="34"/>
        <end position="185"/>
    </location>
</feature>
<dbReference type="GO" id="GO:0005524">
    <property type="term" value="F:ATP binding"/>
    <property type="evidence" value="ECO:0007669"/>
    <property type="project" value="InterPro"/>
</dbReference>
<gene>
    <name evidence="3" type="ordered locus">Sulac_2571</name>
</gene>
<evidence type="ECO:0000259" key="2">
    <source>
        <dbReference type="SMART" id="SM00382"/>
    </source>
</evidence>
<dbReference type="GO" id="GO:0016887">
    <property type="term" value="F:ATP hydrolysis activity"/>
    <property type="evidence" value="ECO:0007669"/>
    <property type="project" value="InterPro"/>
</dbReference>
<dbReference type="HOGENOM" id="CLU_051820_1_0_9"/>
<proteinExistence type="inferred from homology"/>
<reference evidence="3 4" key="2">
    <citation type="journal article" date="2012" name="Stand. Genomic Sci.">
        <title>Complete genome sequence of the moderately thermophilic mineral-sulfide-oxidizing firmicute Sulfobacillus acidophilus type strain (NAL(T)).</title>
        <authorList>
            <person name="Anderson I."/>
            <person name="Chertkov O."/>
            <person name="Chen A."/>
            <person name="Saunders E."/>
            <person name="Lapidus A."/>
            <person name="Nolan M."/>
            <person name="Lucas S."/>
            <person name="Hammon N."/>
            <person name="Deshpande S."/>
            <person name="Cheng J.F."/>
            <person name="Han C."/>
            <person name="Tapia R."/>
            <person name="Goodwin L.A."/>
            <person name="Pitluck S."/>
            <person name="Liolios K."/>
            <person name="Pagani I."/>
            <person name="Ivanova N."/>
            <person name="Mikhailova N."/>
            <person name="Pati A."/>
            <person name="Palaniappan K."/>
            <person name="Land M."/>
            <person name="Pan C."/>
            <person name="Rohde M."/>
            <person name="Pukall R."/>
            <person name="Goker M."/>
            <person name="Detter J.C."/>
            <person name="Woyke T."/>
            <person name="Bristow J."/>
            <person name="Eisen J.A."/>
            <person name="Markowitz V."/>
            <person name="Hugenholtz P."/>
            <person name="Kyrpides N.C."/>
            <person name="Klenk H.P."/>
            <person name="Mavromatis K."/>
        </authorList>
    </citation>
    <scope>NUCLEOTIDE SEQUENCE [LARGE SCALE GENOMIC DNA]</scope>
    <source>
        <strain evidence="4">ATCC 700253 / DSM 10332 / NAL</strain>
    </source>
</reference>
<dbReference type="Pfam" id="PF07728">
    <property type="entry name" value="AAA_5"/>
    <property type="match status" value="1"/>
</dbReference>
<dbReference type="SMART" id="SM00382">
    <property type="entry name" value="AAA"/>
    <property type="match status" value="1"/>
</dbReference>
<protein>
    <submittedName>
        <fullName evidence="3">ATPase associated with various cellular activities AAA_5</fullName>
    </submittedName>
</protein>
<dbReference type="SUPFAM" id="SSF52540">
    <property type="entry name" value="P-loop containing nucleoside triphosphate hydrolases"/>
    <property type="match status" value="1"/>
</dbReference>
<keyword evidence="4" id="KW-1185">Reference proteome</keyword>
<name>G8TWP4_SULAD</name>
<dbReference type="KEGG" id="sap:Sulac_2571"/>
<evidence type="ECO:0000313" key="4">
    <source>
        <dbReference type="Proteomes" id="UP000005439"/>
    </source>
</evidence>
<dbReference type="PANTHER" id="PTHR42759:SF1">
    <property type="entry name" value="MAGNESIUM-CHELATASE SUBUNIT CHLD"/>
    <property type="match status" value="1"/>
</dbReference>
<comment type="similarity">
    <text evidence="1">Belongs to the CbbQ/NirQ/NorQ/GpvN family.</text>
</comment>
<dbReference type="Gene3D" id="3.40.50.300">
    <property type="entry name" value="P-loop containing nucleotide triphosphate hydrolases"/>
    <property type="match status" value="1"/>
</dbReference>